<keyword evidence="6" id="KW-0326">Glycosidase</keyword>
<evidence type="ECO:0000256" key="2">
    <source>
        <dbReference type="ARBA" id="ARBA00005336"/>
    </source>
</evidence>
<dbReference type="Proteomes" id="UP000198211">
    <property type="component" value="Unassembled WGS sequence"/>
</dbReference>
<dbReference type="PRINTS" id="PR00133">
    <property type="entry name" value="GLHYDRLASE3"/>
</dbReference>
<dbReference type="PANTHER" id="PTHR30620">
    <property type="entry name" value="PERIPLASMIC BETA-GLUCOSIDASE-RELATED"/>
    <property type="match status" value="1"/>
</dbReference>
<dbReference type="SUPFAM" id="SSF51445">
    <property type="entry name" value="(Trans)glycosidases"/>
    <property type="match status" value="1"/>
</dbReference>
<keyword evidence="4 7" id="KW-0732">Signal</keyword>
<dbReference type="GO" id="GO:0009251">
    <property type="term" value="P:glucan catabolic process"/>
    <property type="evidence" value="ECO:0007669"/>
    <property type="project" value="TreeGrafter"/>
</dbReference>
<feature type="non-terminal residue" evidence="9">
    <location>
        <position position="263"/>
    </location>
</feature>
<sequence>MVKLFLAAVATILSLPGTASASSAATAAAEDSVLDAKAQSIVDGFSMAQVLGQMTQIDISLVMNKDNTLNEDWVRLYAQQHVGSYLNTIWDEPQKEKYGWNASEFRDVVSRIQEITMEENDGHPIIYGLDSVHGAHYVEGAVIFPQQINCGASFNTDLVYKAGQITARDTLAAGISWVFGPILEISQNPLWSRTYETFSEDPYLVTVLGEALIRGLQSYNQSAACMKHFIGYSKTSTGHDRDGVIVDDFDLLNYFMPPFKAAI</sequence>
<accession>A0A225V0F1</accession>
<evidence type="ECO:0000256" key="6">
    <source>
        <dbReference type="ARBA" id="ARBA00023295"/>
    </source>
</evidence>
<evidence type="ECO:0000259" key="8">
    <source>
        <dbReference type="Pfam" id="PF00933"/>
    </source>
</evidence>
<comment type="similarity">
    <text evidence="2">Belongs to the glycosyl hydrolase 3 family.</text>
</comment>
<dbReference type="PANTHER" id="PTHR30620:SF16">
    <property type="entry name" value="LYSOSOMAL BETA GLUCOSIDASE"/>
    <property type="match status" value="1"/>
</dbReference>
<dbReference type="InterPro" id="IPR036962">
    <property type="entry name" value="Glyco_hydro_3_N_sf"/>
</dbReference>
<organism evidence="9 10">
    <name type="scientific">Phytophthora megakarya</name>
    <dbReference type="NCBI Taxonomy" id="4795"/>
    <lineage>
        <taxon>Eukaryota</taxon>
        <taxon>Sar</taxon>
        <taxon>Stramenopiles</taxon>
        <taxon>Oomycota</taxon>
        <taxon>Peronosporomycetes</taxon>
        <taxon>Peronosporales</taxon>
        <taxon>Peronosporaceae</taxon>
        <taxon>Phytophthora</taxon>
    </lineage>
</organism>
<evidence type="ECO:0000313" key="9">
    <source>
        <dbReference type="EMBL" id="OWY98920.1"/>
    </source>
</evidence>
<protein>
    <recommendedName>
        <fullName evidence="3">beta-glucosidase</fullName>
        <ecNumber evidence="3">3.2.1.21</ecNumber>
    </recommendedName>
</protein>
<keyword evidence="10" id="KW-1185">Reference proteome</keyword>
<dbReference type="Pfam" id="PF00933">
    <property type="entry name" value="Glyco_hydro_3"/>
    <property type="match status" value="1"/>
</dbReference>
<evidence type="ECO:0000256" key="3">
    <source>
        <dbReference type="ARBA" id="ARBA00012744"/>
    </source>
</evidence>
<evidence type="ECO:0000256" key="7">
    <source>
        <dbReference type="SAM" id="SignalP"/>
    </source>
</evidence>
<dbReference type="AlphaFoldDB" id="A0A225V0F1"/>
<dbReference type="InterPro" id="IPR017853">
    <property type="entry name" value="GH"/>
</dbReference>
<evidence type="ECO:0000256" key="4">
    <source>
        <dbReference type="ARBA" id="ARBA00022729"/>
    </source>
</evidence>
<comment type="caution">
    <text evidence="9">The sequence shown here is derived from an EMBL/GenBank/DDBJ whole genome shotgun (WGS) entry which is preliminary data.</text>
</comment>
<dbReference type="EMBL" id="NBNE01008949">
    <property type="protein sequence ID" value="OWY98920.1"/>
    <property type="molecule type" value="Genomic_DNA"/>
</dbReference>
<dbReference type="GO" id="GO:0008422">
    <property type="term" value="F:beta-glucosidase activity"/>
    <property type="evidence" value="ECO:0007669"/>
    <property type="project" value="UniProtKB-EC"/>
</dbReference>
<dbReference type="OrthoDB" id="416222at2759"/>
<feature type="domain" description="Glycoside hydrolase family 3 N-terminal" evidence="8">
    <location>
        <begin position="51"/>
        <end position="263"/>
    </location>
</feature>
<proteinExistence type="inferred from homology"/>
<dbReference type="InterPro" id="IPR051915">
    <property type="entry name" value="Cellulose_Degrad_GH3"/>
</dbReference>
<feature type="signal peptide" evidence="7">
    <location>
        <begin position="1"/>
        <end position="21"/>
    </location>
</feature>
<evidence type="ECO:0000256" key="1">
    <source>
        <dbReference type="ARBA" id="ARBA00000448"/>
    </source>
</evidence>
<evidence type="ECO:0000313" key="10">
    <source>
        <dbReference type="Proteomes" id="UP000198211"/>
    </source>
</evidence>
<gene>
    <name evidence="9" type="ORF">PHMEG_00030182</name>
</gene>
<dbReference type="EC" id="3.2.1.21" evidence="3"/>
<feature type="chain" id="PRO_5012285114" description="beta-glucosidase" evidence="7">
    <location>
        <begin position="22"/>
        <end position="263"/>
    </location>
</feature>
<keyword evidence="5 9" id="KW-0378">Hydrolase</keyword>
<dbReference type="STRING" id="4795.A0A225V0F1"/>
<dbReference type="InterPro" id="IPR001764">
    <property type="entry name" value="Glyco_hydro_3_N"/>
</dbReference>
<evidence type="ECO:0000256" key="5">
    <source>
        <dbReference type="ARBA" id="ARBA00022801"/>
    </source>
</evidence>
<comment type="catalytic activity">
    <reaction evidence="1">
        <text>Hydrolysis of terminal, non-reducing beta-D-glucosyl residues with release of beta-D-glucose.</text>
        <dbReference type="EC" id="3.2.1.21"/>
    </reaction>
</comment>
<name>A0A225V0F1_9STRA</name>
<reference evidence="10" key="1">
    <citation type="submission" date="2017-03" db="EMBL/GenBank/DDBJ databases">
        <title>Phytopthora megakarya and P. palmivora, two closely related causual agents of cacao black pod achieved similar genome size and gene model numbers by different mechanisms.</title>
        <authorList>
            <person name="Ali S."/>
            <person name="Shao J."/>
            <person name="Larry D.J."/>
            <person name="Kronmiller B."/>
            <person name="Shen D."/>
            <person name="Strem M.D."/>
            <person name="Melnick R.L."/>
            <person name="Guiltinan M.J."/>
            <person name="Tyler B.M."/>
            <person name="Meinhardt L.W."/>
            <person name="Bailey B.A."/>
        </authorList>
    </citation>
    <scope>NUCLEOTIDE SEQUENCE [LARGE SCALE GENOMIC DNA]</scope>
    <source>
        <strain evidence="10">zdho120</strain>
    </source>
</reference>
<dbReference type="Gene3D" id="3.20.20.300">
    <property type="entry name" value="Glycoside hydrolase, family 3, N-terminal domain"/>
    <property type="match status" value="1"/>
</dbReference>